<protein>
    <submittedName>
        <fullName evidence="2">Uncharacterized protein</fullName>
    </submittedName>
</protein>
<evidence type="ECO:0000256" key="1">
    <source>
        <dbReference type="SAM" id="Phobius"/>
    </source>
</evidence>
<dbReference type="AlphaFoldDB" id="A0AAD4QV67"/>
<accession>A0AAD4QV67</accession>
<keyword evidence="1" id="KW-1133">Transmembrane helix</keyword>
<comment type="caution">
    <text evidence="2">The sequence shown here is derived from an EMBL/GenBank/DDBJ whole genome shotgun (WGS) entry which is preliminary data.</text>
</comment>
<dbReference type="EMBL" id="JAKKPZ010000973">
    <property type="protein sequence ID" value="KAI1691254.1"/>
    <property type="molecule type" value="Genomic_DNA"/>
</dbReference>
<evidence type="ECO:0000313" key="3">
    <source>
        <dbReference type="Proteomes" id="UP001201812"/>
    </source>
</evidence>
<evidence type="ECO:0000313" key="2">
    <source>
        <dbReference type="EMBL" id="KAI1691254.1"/>
    </source>
</evidence>
<keyword evidence="1" id="KW-0812">Transmembrane</keyword>
<name>A0AAD4QV67_9BILA</name>
<dbReference type="Proteomes" id="UP001201812">
    <property type="component" value="Unassembled WGS sequence"/>
</dbReference>
<proteinExistence type="predicted"/>
<sequence>MLITRHVPNYAWAQALPHSHFQRFEYFSGQGYRQVTNDGLGIGTAIVGGGLVVGCGLLFCIGMLIEPKLTIELAHVTGELAPEILNAIPFL</sequence>
<keyword evidence="3" id="KW-1185">Reference proteome</keyword>
<keyword evidence="1" id="KW-0472">Membrane</keyword>
<reference evidence="2" key="1">
    <citation type="submission" date="2022-01" db="EMBL/GenBank/DDBJ databases">
        <title>Genome Sequence Resource for Two Populations of Ditylenchus destructor, the Migratory Endoparasitic Phytonematode.</title>
        <authorList>
            <person name="Zhang H."/>
            <person name="Lin R."/>
            <person name="Xie B."/>
        </authorList>
    </citation>
    <scope>NUCLEOTIDE SEQUENCE</scope>
    <source>
        <strain evidence="2">BazhouSP</strain>
    </source>
</reference>
<gene>
    <name evidence="2" type="ORF">DdX_21995</name>
</gene>
<feature type="transmembrane region" description="Helical" evidence="1">
    <location>
        <begin position="42"/>
        <end position="65"/>
    </location>
</feature>
<organism evidence="2 3">
    <name type="scientific">Ditylenchus destructor</name>
    <dbReference type="NCBI Taxonomy" id="166010"/>
    <lineage>
        <taxon>Eukaryota</taxon>
        <taxon>Metazoa</taxon>
        <taxon>Ecdysozoa</taxon>
        <taxon>Nematoda</taxon>
        <taxon>Chromadorea</taxon>
        <taxon>Rhabditida</taxon>
        <taxon>Tylenchina</taxon>
        <taxon>Tylenchomorpha</taxon>
        <taxon>Sphaerularioidea</taxon>
        <taxon>Anguinidae</taxon>
        <taxon>Anguininae</taxon>
        <taxon>Ditylenchus</taxon>
    </lineage>
</organism>